<sequence>MSFIIKLLVIFFILRISWSSSQSCNIRTRLLEDFYISFFSCEIVYPMLSNLISMQLFELLKLGICILIPCTIFFSMRGQTHIMYRGINHRNKLTVNFNV</sequence>
<keyword evidence="1" id="KW-0812">Transmembrane</keyword>
<feature type="chain" id="PRO_5028184259" evidence="2">
    <location>
        <begin position="20"/>
        <end position="99"/>
    </location>
</feature>
<keyword evidence="1" id="KW-0472">Membrane</keyword>
<reference evidence="3" key="2">
    <citation type="submission" date="2020-07" db="EMBL/GenBank/DDBJ databases">
        <authorList>
            <person name="Vera ALvarez R."/>
            <person name="Arias-Moreno D.M."/>
            <person name="Jimenez-Jacinto V."/>
            <person name="Jimenez-Bremont J.F."/>
            <person name="Swaminathan K."/>
            <person name="Moose S.P."/>
            <person name="Guerrero-Gonzalez M.L."/>
            <person name="Marino-Ramirez L."/>
            <person name="Landsman D."/>
            <person name="Rodriguez-Kessler M."/>
            <person name="Delgado-Sanchez P."/>
        </authorList>
    </citation>
    <scope>NUCLEOTIDE SEQUENCE</scope>
    <source>
        <tissue evidence="3">Cladode</tissue>
    </source>
</reference>
<name>A0A7C9EI38_OPUST</name>
<keyword evidence="2" id="KW-0732">Signal</keyword>
<proteinExistence type="predicted"/>
<organism evidence="3">
    <name type="scientific">Opuntia streptacantha</name>
    <name type="common">Prickly pear cactus</name>
    <name type="synonym">Opuntia cardona</name>
    <dbReference type="NCBI Taxonomy" id="393608"/>
    <lineage>
        <taxon>Eukaryota</taxon>
        <taxon>Viridiplantae</taxon>
        <taxon>Streptophyta</taxon>
        <taxon>Embryophyta</taxon>
        <taxon>Tracheophyta</taxon>
        <taxon>Spermatophyta</taxon>
        <taxon>Magnoliopsida</taxon>
        <taxon>eudicotyledons</taxon>
        <taxon>Gunneridae</taxon>
        <taxon>Pentapetalae</taxon>
        <taxon>Caryophyllales</taxon>
        <taxon>Cactineae</taxon>
        <taxon>Cactaceae</taxon>
        <taxon>Opuntioideae</taxon>
        <taxon>Opuntia</taxon>
    </lineage>
</organism>
<reference evidence="3" key="1">
    <citation type="journal article" date="2013" name="J. Plant Res.">
        <title>Effect of fungi and light on seed germination of three Opuntia species from semiarid lands of central Mexico.</title>
        <authorList>
            <person name="Delgado-Sanchez P."/>
            <person name="Jimenez-Bremont J.F."/>
            <person name="Guerrero-Gonzalez Mde L."/>
            <person name="Flores J."/>
        </authorList>
    </citation>
    <scope>NUCLEOTIDE SEQUENCE</scope>
    <source>
        <tissue evidence="3">Cladode</tissue>
    </source>
</reference>
<evidence type="ECO:0000313" key="3">
    <source>
        <dbReference type="EMBL" id="MBA4666363.1"/>
    </source>
</evidence>
<accession>A0A7C9EI38</accession>
<keyword evidence="1" id="KW-1133">Transmembrane helix</keyword>
<evidence type="ECO:0000256" key="2">
    <source>
        <dbReference type="SAM" id="SignalP"/>
    </source>
</evidence>
<feature type="transmembrane region" description="Helical" evidence="1">
    <location>
        <begin position="56"/>
        <end position="76"/>
    </location>
</feature>
<evidence type="ECO:0000256" key="1">
    <source>
        <dbReference type="SAM" id="Phobius"/>
    </source>
</evidence>
<dbReference type="EMBL" id="GISG01231419">
    <property type="protein sequence ID" value="MBA4666363.1"/>
    <property type="molecule type" value="Transcribed_RNA"/>
</dbReference>
<dbReference type="AlphaFoldDB" id="A0A7C9EI38"/>
<protein>
    <submittedName>
        <fullName evidence="3">Uncharacterized protein</fullName>
    </submittedName>
</protein>
<feature type="signal peptide" evidence="2">
    <location>
        <begin position="1"/>
        <end position="19"/>
    </location>
</feature>